<dbReference type="Proteomes" id="UP000239047">
    <property type="component" value="Unassembled WGS sequence"/>
</dbReference>
<comment type="caution">
    <text evidence="1">The sequence shown here is derived from an EMBL/GenBank/DDBJ whole genome shotgun (WGS) entry which is preliminary data.</text>
</comment>
<dbReference type="OrthoDB" id="2352933at2"/>
<accession>A0A2S5G9K3</accession>
<sequence length="151" mass="17205">MIKGVKKVENSTPVSIQLNTVISQADGTKEEFTLTSTGEWITKNNIDYLKYEETQEAGTVRTIIKMEEHQAVILRSGALKMRLAFRDGESMMSSYDSEYGTLSLITETKKYTHRIPQEKPGRFYVNYNLEMAGSPVGNYTMTIDYKEVTPR</sequence>
<dbReference type="SUPFAM" id="SSF50814">
    <property type="entry name" value="Lipocalins"/>
    <property type="match status" value="1"/>
</dbReference>
<dbReference type="InterPro" id="IPR012674">
    <property type="entry name" value="Calycin"/>
</dbReference>
<dbReference type="EMBL" id="PREZ01000005">
    <property type="protein sequence ID" value="PPA69680.1"/>
    <property type="molecule type" value="Genomic_DNA"/>
</dbReference>
<name>A0A2S5G9K3_9BACL</name>
<evidence type="ECO:0000313" key="2">
    <source>
        <dbReference type="Proteomes" id="UP000239047"/>
    </source>
</evidence>
<gene>
    <name evidence="1" type="ORF">C4B60_14145</name>
</gene>
<reference evidence="1 2" key="1">
    <citation type="submission" date="2018-02" db="EMBL/GenBank/DDBJ databases">
        <title>Jeotgalibacillus proteolyticum sp. nov. a protease producing bacterium isolated from ocean sediments of Laizhou Bay.</title>
        <authorList>
            <person name="Li Y."/>
        </authorList>
    </citation>
    <scope>NUCLEOTIDE SEQUENCE [LARGE SCALE GENOMIC DNA]</scope>
    <source>
        <strain evidence="1 2">22-7</strain>
    </source>
</reference>
<dbReference type="Gene3D" id="2.40.128.20">
    <property type="match status" value="1"/>
</dbReference>
<dbReference type="InterPro" id="IPR015231">
    <property type="entry name" value="DUF1934"/>
</dbReference>
<organism evidence="1 2">
    <name type="scientific">Jeotgalibacillus proteolyticus</name>
    <dbReference type="NCBI Taxonomy" id="2082395"/>
    <lineage>
        <taxon>Bacteria</taxon>
        <taxon>Bacillati</taxon>
        <taxon>Bacillota</taxon>
        <taxon>Bacilli</taxon>
        <taxon>Bacillales</taxon>
        <taxon>Caryophanaceae</taxon>
        <taxon>Jeotgalibacillus</taxon>
    </lineage>
</organism>
<keyword evidence="2" id="KW-1185">Reference proteome</keyword>
<protein>
    <submittedName>
        <fullName evidence="1">DUF1934 domain-containing protein</fullName>
    </submittedName>
</protein>
<dbReference type="Pfam" id="PF09148">
    <property type="entry name" value="DUF1934"/>
    <property type="match status" value="1"/>
</dbReference>
<dbReference type="AlphaFoldDB" id="A0A2S5G9K3"/>
<proteinExistence type="predicted"/>
<evidence type="ECO:0000313" key="1">
    <source>
        <dbReference type="EMBL" id="PPA69680.1"/>
    </source>
</evidence>